<feature type="non-terminal residue" evidence="2">
    <location>
        <position position="1"/>
    </location>
</feature>
<organism evidence="2 3">
    <name type="scientific">Lunasporangiospora selenospora</name>
    <dbReference type="NCBI Taxonomy" id="979761"/>
    <lineage>
        <taxon>Eukaryota</taxon>
        <taxon>Fungi</taxon>
        <taxon>Fungi incertae sedis</taxon>
        <taxon>Mucoromycota</taxon>
        <taxon>Mortierellomycotina</taxon>
        <taxon>Mortierellomycetes</taxon>
        <taxon>Mortierellales</taxon>
        <taxon>Mortierellaceae</taxon>
        <taxon>Lunasporangiospora</taxon>
    </lineage>
</organism>
<evidence type="ECO:0000256" key="1">
    <source>
        <dbReference type="SAM" id="MobiDB-lite"/>
    </source>
</evidence>
<protein>
    <submittedName>
        <fullName evidence="2">Uncharacterized protein</fullName>
    </submittedName>
</protein>
<dbReference type="Proteomes" id="UP000780801">
    <property type="component" value="Unassembled WGS sequence"/>
</dbReference>
<evidence type="ECO:0000313" key="3">
    <source>
        <dbReference type="Proteomes" id="UP000780801"/>
    </source>
</evidence>
<feature type="region of interest" description="Disordered" evidence="1">
    <location>
        <begin position="1"/>
        <end position="37"/>
    </location>
</feature>
<gene>
    <name evidence="2" type="ORF">BGW38_008072</name>
</gene>
<feature type="compositionally biased region" description="Acidic residues" evidence="1">
    <location>
        <begin position="8"/>
        <end position="29"/>
    </location>
</feature>
<comment type="caution">
    <text evidence="2">The sequence shown here is derived from an EMBL/GenBank/DDBJ whole genome shotgun (WGS) entry which is preliminary data.</text>
</comment>
<proteinExistence type="predicted"/>
<sequence>SQLSLYQQEEEEEEEEEQEIEEVEEEEVEGDKPSLEEILRPTSAPINICAGLAARDEAMSEVLSQSGTSYFTVAQDLMSFRADDEPPMTPLKSTDFYSARRYRHGSEASEALDNHEQRALSGWRTAEERLATGTHSSFSLLQPLQERELAAATATVEPLQEEVKEEHSKGGLVVVSQQQLMGKRSQESFVTRTRTPLKIRTRTSSSTLRCREKLGNDETVSTYSPLTEEGFCYF</sequence>
<evidence type="ECO:0000313" key="2">
    <source>
        <dbReference type="EMBL" id="KAF9577012.1"/>
    </source>
</evidence>
<accession>A0A9P6FKB4</accession>
<name>A0A9P6FKB4_9FUNG</name>
<keyword evidence="3" id="KW-1185">Reference proteome</keyword>
<dbReference type="EMBL" id="JAABOA010005450">
    <property type="protein sequence ID" value="KAF9577012.1"/>
    <property type="molecule type" value="Genomic_DNA"/>
</dbReference>
<dbReference type="AlphaFoldDB" id="A0A9P6FKB4"/>
<reference evidence="2" key="1">
    <citation type="journal article" date="2020" name="Fungal Divers.">
        <title>Resolving the Mortierellaceae phylogeny through synthesis of multi-gene phylogenetics and phylogenomics.</title>
        <authorList>
            <person name="Vandepol N."/>
            <person name="Liber J."/>
            <person name="Desiro A."/>
            <person name="Na H."/>
            <person name="Kennedy M."/>
            <person name="Barry K."/>
            <person name="Grigoriev I.V."/>
            <person name="Miller A.N."/>
            <person name="O'Donnell K."/>
            <person name="Stajich J.E."/>
            <person name="Bonito G."/>
        </authorList>
    </citation>
    <scope>NUCLEOTIDE SEQUENCE</scope>
    <source>
        <strain evidence="2">KOD1015</strain>
    </source>
</reference>